<proteinExistence type="predicted"/>
<dbReference type="AlphaFoldDB" id="A0A0B2Q630"/>
<name>A0A0B2Q630_GLYSO</name>
<sequence>LSANNKVKFFDGSMQEHPSSHPLHATWRRCNNVMVSWLVHLVSPSI</sequence>
<accession>A0A0B2Q630</accession>
<feature type="non-terminal residue" evidence="1">
    <location>
        <position position="1"/>
    </location>
</feature>
<dbReference type="Proteomes" id="UP000053555">
    <property type="component" value="Unassembled WGS sequence"/>
</dbReference>
<feature type="non-terminal residue" evidence="1">
    <location>
        <position position="46"/>
    </location>
</feature>
<organism evidence="1">
    <name type="scientific">Glycine soja</name>
    <name type="common">Wild soybean</name>
    <dbReference type="NCBI Taxonomy" id="3848"/>
    <lineage>
        <taxon>Eukaryota</taxon>
        <taxon>Viridiplantae</taxon>
        <taxon>Streptophyta</taxon>
        <taxon>Embryophyta</taxon>
        <taxon>Tracheophyta</taxon>
        <taxon>Spermatophyta</taxon>
        <taxon>Magnoliopsida</taxon>
        <taxon>eudicotyledons</taxon>
        <taxon>Gunneridae</taxon>
        <taxon>Pentapetalae</taxon>
        <taxon>rosids</taxon>
        <taxon>fabids</taxon>
        <taxon>Fabales</taxon>
        <taxon>Fabaceae</taxon>
        <taxon>Papilionoideae</taxon>
        <taxon>50 kb inversion clade</taxon>
        <taxon>NPAAA clade</taxon>
        <taxon>indigoferoid/millettioid clade</taxon>
        <taxon>Phaseoleae</taxon>
        <taxon>Glycine</taxon>
        <taxon>Glycine subgen. Soja</taxon>
    </lineage>
</organism>
<dbReference type="EMBL" id="KN661228">
    <property type="protein sequence ID" value="KHN15237.1"/>
    <property type="molecule type" value="Genomic_DNA"/>
</dbReference>
<gene>
    <name evidence="1" type="ORF">glysoja_041071</name>
</gene>
<evidence type="ECO:0000313" key="1">
    <source>
        <dbReference type="EMBL" id="KHN15237.1"/>
    </source>
</evidence>
<protein>
    <submittedName>
        <fullName evidence="1">Uncharacterized protein</fullName>
    </submittedName>
</protein>
<reference evidence="1" key="1">
    <citation type="submission" date="2014-07" db="EMBL/GenBank/DDBJ databases">
        <title>Identification of a novel salt tolerance gene in wild soybean by whole-genome sequencing.</title>
        <authorList>
            <person name="Lam H.-M."/>
            <person name="Qi X."/>
            <person name="Li M.-W."/>
            <person name="Liu X."/>
            <person name="Xie M."/>
            <person name="Ni M."/>
            <person name="Xu X."/>
        </authorList>
    </citation>
    <scope>NUCLEOTIDE SEQUENCE [LARGE SCALE GENOMIC DNA]</scope>
    <source>
        <tissue evidence="1">Root</tissue>
    </source>
</reference>